<comment type="caution">
    <text evidence="2">The sequence shown here is derived from an EMBL/GenBank/DDBJ whole genome shotgun (WGS) entry which is preliminary data.</text>
</comment>
<feature type="region of interest" description="Disordered" evidence="1">
    <location>
        <begin position="87"/>
        <end position="203"/>
    </location>
</feature>
<evidence type="ECO:0000256" key="1">
    <source>
        <dbReference type="SAM" id="MobiDB-lite"/>
    </source>
</evidence>
<keyword evidence="3" id="KW-1185">Reference proteome</keyword>
<evidence type="ECO:0000313" key="2">
    <source>
        <dbReference type="EMBL" id="KAG2640446.1"/>
    </source>
</evidence>
<name>A0A8T0W3A2_PANVG</name>
<evidence type="ECO:0000313" key="3">
    <source>
        <dbReference type="Proteomes" id="UP000823388"/>
    </source>
</evidence>
<organism evidence="2 3">
    <name type="scientific">Panicum virgatum</name>
    <name type="common">Blackwell switchgrass</name>
    <dbReference type="NCBI Taxonomy" id="38727"/>
    <lineage>
        <taxon>Eukaryota</taxon>
        <taxon>Viridiplantae</taxon>
        <taxon>Streptophyta</taxon>
        <taxon>Embryophyta</taxon>
        <taxon>Tracheophyta</taxon>
        <taxon>Spermatophyta</taxon>
        <taxon>Magnoliopsida</taxon>
        <taxon>Liliopsida</taxon>
        <taxon>Poales</taxon>
        <taxon>Poaceae</taxon>
        <taxon>PACMAD clade</taxon>
        <taxon>Panicoideae</taxon>
        <taxon>Panicodae</taxon>
        <taxon>Paniceae</taxon>
        <taxon>Panicinae</taxon>
        <taxon>Panicum</taxon>
        <taxon>Panicum sect. Hiantes</taxon>
    </lineage>
</organism>
<gene>
    <name evidence="2" type="ORF">PVAP13_2KG098016</name>
</gene>
<feature type="compositionally biased region" description="Polar residues" evidence="1">
    <location>
        <begin position="140"/>
        <end position="149"/>
    </location>
</feature>
<proteinExistence type="predicted"/>
<accession>A0A8T0W3A2</accession>
<sequence>MNPPLLKAVAGGRRRTERFKGCAEKKKGQHQCKVCKGYGHRWYKCREGDPEDIAALLAERPPKKKTKKTTMAATELSIVPLDDAAAPCMSFPPSQNSELSAKKKRKGRTSSSGKGKYVRSRRLSGSNQPEALSIEYPVVLSNSGQQTEKAPTKTRGKKRAAVKEKTEKVKKLKLDSPAMGTRSKTTYPSSPAMSTRSKRRLSL</sequence>
<feature type="compositionally biased region" description="Polar residues" evidence="1">
    <location>
        <begin position="182"/>
        <end position="195"/>
    </location>
</feature>
<reference evidence="2" key="1">
    <citation type="submission" date="2020-05" db="EMBL/GenBank/DDBJ databases">
        <title>WGS assembly of Panicum virgatum.</title>
        <authorList>
            <person name="Lovell J.T."/>
            <person name="Jenkins J."/>
            <person name="Shu S."/>
            <person name="Juenger T.E."/>
            <person name="Schmutz J."/>
        </authorList>
    </citation>
    <scope>NUCLEOTIDE SEQUENCE</scope>
    <source>
        <strain evidence="2">AP13</strain>
    </source>
</reference>
<protein>
    <submittedName>
        <fullName evidence="2">Uncharacterized protein</fullName>
    </submittedName>
</protein>
<dbReference type="EMBL" id="CM029039">
    <property type="protein sequence ID" value="KAG2640446.1"/>
    <property type="molecule type" value="Genomic_DNA"/>
</dbReference>
<dbReference type="AlphaFoldDB" id="A0A8T0W3A2"/>
<feature type="compositionally biased region" description="Basic and acidic residues" evidence="1">
    <location>
        <begin position="161"/>
        <end position="174"/>
    </location>
</feature>
<dbReference type="Proteomes" id="UP000823388">
    <property type="component" value="Chromosome 2K"/>
</dbReference>